<dbReference type="OrthoDB" id="10013575at2"/>
<name>A0A1L6TA23_PISSA</name>
<evidence type="ECO:0000313" key="1">
    <source>
        <dbReference type="EMBL" id="ALB22069.1"/>
    </source>
</evidence>
<dbReference type="Proteomes" id="UP000029558">
    <property type="component" value="Chromosome"/>
</dbReference>
<dbReference type="AlphaFoldDB" id="A0A1L6TA23"/>
<sequence>MLGDFASLDVQNTYRGSDAYASNLDRTGPLLLLVILQELGFIEGIIKEIVINVNKGIKVYQTDEDVFIEECIEDAELYVDRPIVRVCKDNQEDSQLIQCCYESLRERPESLKRLPQQILLKLLSIYKEDAFPLIKMLIDQGQDIAEGNLRVVQGFLRQLGFLKKQDRSGESILTAALSSGNQQIVTEIIENICQLMPNVNLARGLFSGENKAKKELLVAKAGNGTPARVSHFEF</sequence>
<evidence type="ECO:0000313" key="2">
    <source>
        <dbReference type="Proteomes" id="UP000029558"/>
    </source>
</evidence>
<protein>
    <submittedName>
        <fullName evidence="1">Ankyrin repeat family protein</fullName>
    </submittedName>
</protein>
<accession>A0A1L6TA23</accession>
<dbReference type="RefSeq" id="WP_017377669.1">
    <property type="nucleotide sequence ID" value="NZ_CP012508.1"/>
</dbReference>
<proteinExistence type="predicted"/>
<dbReference type="EMBL" id="CP012508">
    <property type="protein sequence ID" value="ALB22069.1"/>
    <property type="molecule type" value="Genomic_DNA"/>
</dbReference>
<reference evidence="1 2" key="1">
    <citation type="journal article" date="2014" name="Genome Announc.">
        <title>Comparative Genome Analysis of Two Isolates of the Fish Pathogen Piscirickettsia salmonis from Different Hosts Reveals Major Differences in Virulence-Associated Secretion Systems.</title>
        <authorList>
            <person name="Bohle H."/>
            <person name="Henriquez P."/>
            <person name="Grothusen H."/>
            <person name="Navas E."/>
            <person name="Sandoval A."/>
            <person name="Bustamante F."/>
            <person name="Bustos P."/>
            <person name="Mancilla M."/>
        </authorList>
    </citation>
    <scope>NUCLEOTIDE SEQUENCE [LARGE SCALE GENOMIC DNA]</scope>
    <source>
        <strain evidence="2">B1-32597</strain>
    </source>
</reference>
<gene>
    <name evidence="1" type="ORF">KU39_886</name>
</gene>
<organism evidence="1 2">
    <name type="scientific">Piscirickettsia salmonis</name>
    <dbReference type="NCBI Taxonomy" id="1238"/>
    <lineage>
        <taxon>Bacteria</taxon>
        <taxon>Pseudomonadati</taxon>
        <taxon>Pseudomonadota</taxon>
        <taxon>Gammaproteobacteria</taxon>
        <taxon>Thiotrichales</taxon>
        <taxon>Piscirickettsiaceae</taxon>
        <taxon>Piscirickettsia</taxon>
    </lineage>
</organism>